<organism evidence="2">
    <name type="scientific">bioreactor metagenome</name>
    <dbReference type="NCBI Taxonomy" id="1076179"/>
    <lineage>
        <taxon>unclassified sequences</taxon>
        <taxon>metagenomes</taxon>
        <taxon>ecological metagenomes</taxon>
    </lineage>
</organism>
<dbReference type="AlphaFoldDB" id="A0A644Z734"/>
<accession>A0A644Z734</accession>
<reference evidence="2" key="1">
    <citation type="submission" date="2019-08" db="EMBL/GenBank/DDBJ databases">
        <authorList>
            <person name="Kucharzyk K."/>
            <person name="Murdoch R.W."/>
            <person name="Higgins S."/>
            <person name="Loffler F."/>
        </authorList>
    </citation>
    <scope>NUCLEOTIDE SEQUENCE</scope>
</reference>
<evidence type="ECO:0000313" key="2">
    <source>
        <dbReference type="EMBL" id="MPM36439.1"/>
    </source>
</evidence>
<sequence>MEVIHRANPFNGLNRGKVVDLADFDNACAGKFAVQDDVACSAMAFTATDFAAGQQQALAQNAGECLCPLDKQRAFHAVNEECFFVHVAASSISSIFAMLPFFYGILHGRVLLTY</sequence>
<gene>
    <name evidence="2" type="ORF">SDC9_83035</name>
</gene>
<comment type="caution">
    <text evidence="2">The sequence shown here is derived from an EMBL/GenBank/DDBJ whole genome shotgun (WGS) entry which is preliminary data.</text>
</comment>
<feature type="transmembrane region" description="Helical" evidence="1">
    <location>
        <begin position="83"/>
        <end position="106"/>
    </location>
</feature>
<keyword evidence="1" id="KW-1133">Transmembrane helix</keyword>
<keyword evidence="1" id="KW-0812">Transmembrane</keyword>
<keyword evidence="1" id="KW-0472">Membrane</keyword>
<name>A0A644Z734_9ZZZZ</name>
<protein>
    <submittedName>
        <fullName evidence="2">Uncharacterized protein</fullName>
    </submittedName>
</protein>
<proteinExistence type="predicted"/>
<evidence type="ECO:0000256" key="1">
    <source>
        <dbReference type="SAM" id="Phobius"/>
    </source>
</evidence>
<dbReference type="EMBL" id="VSSQ01007608">
    <property type="protein sequence ID" value="MPM36439.1"/>
    <property type="molecule type" value="Genomic_DNA"/>
</dbReference>